<feature type="non-terminal residue" evidence="2">
    <location>
        <position position="1"/>
    </location>
</feature>
<dbReference type="InterPro" id="IPR006202">
    <property type="entry name" value="Neur_chan_lig-bd"/>
</dbReference>
<dbReference type="EnsemblMetazoa" id="CapteT51196">
    <property type="protein sequence ID" value="CapteP51196"/>
    <property type="gene ID" value="CapteG51196"/>
</dbReference>
<dbReference type="GO" id="GO:0016020">
    <property type="term" value="C:membrane"/>
    <property type="evidence" value="ECO:0007669"/>
    <property type="project" value="InterPro"/>
</dbReference>
<dbReference type="Pfam" id="PF02931">
    <property type="entry name" value="Neur_chan_LBD"/>
    <property type="match status" value="1"/>
</dbReference>
<reference evidence="4" key="1">
    <citation type="submission" date="2012-12" db="EMBL/GenBank/DDBJ databases">
        <authorList>
            <person name="Hellsten U."/>
            <person name="Grimwood J."/>
            <person name="Chapman J.A."/>
            <person name="Shapiro H."/>
            <person name="Aerts A."/>
            <person name="Otillar R.P."/>
            <person name="Terry A.Y."/>
            <person name="Boore J.L."/>
            <person name="Simakov O."/>
            <person name="Marletaz F."/>
            <person name="Cho S.-J."/>
            <person name="Edsinger-Gonzales E."/>
            <person name="Havlak P."/>
            <person name="Kuo D.-H."/>
            <person name="Larsson T."/>
            <person name="Lv J."/>
            <person name="Arendt D."/>
            <person name="Savage R."/>
            <person name="Osoegawa K."/>
            <person name="de Jong P."/>
            <person name="Lindberg D.R."/>
            <person name="Seaver E.C."/>
            <person name="Weisblat D.A."/>
            <person name="Putnam N.H."/>
            <person name="Grigoriev I.V."/>
            <person name="Rokhsar D.S."/>
        </authorList>
    </citation>
    <scope>NUCLEOTIDE SEQUENCE</scope>
    <source>
        <strain evidence="4">I ESC-2004</strain>
    </source>
</reference>
<name>R7T8P7_CAPTE</name>
<dbReference type="GO" id="GO:0005230">
    <property type="term" value="F:extracellular ligand-gated monoatomic ion channel activity"/>
    <property type="evidence" value="ECO:0007669"/>
    <property type="project" value="InterPro"/>
</dbReference>
<dbReference type="Gene3D" id="2.70.170.10">
    <property type="entry name" value="Neurotransmitter-gated ion-channel ligand-binding domain"/>
    <property type="match status" value="1"/>
</dbReference>
<evidence type="ECO:0000313" key="4">
    <source>
        <dbReference type="Proteomes" id="UP000014760"/>
    </source>
</evidence>
<dbReference type="InterPro" id="IPR036734">
    <property type="entry name" value="Neur_chan_lig-bd_sf"/>
</dbReference>
<feature type="non-terminal residue" evidence="2">
    <location>
        <position position="51"/>
    </location>
</feature>
<reference evidence="2 4" key="2">
    <citation type="journal article" date="2013" name="Nature">
        <title>Insights into bilaterian evolution from three spiralian genomes.</title>
        <authorList>
            <person name="Simakov O."/>
            <person name="Marletaz F."/>
            <person name="Cho S.J."/>
            <person name="Edsinger-Gonzales E."/>
            <person name="Havlak P."/>
            <person name="Hellsten U."/>
            <person name="Kuo D.H."/>
            <person name="Larsson T."/>
            <person name="Lv J."/>
            <person name="Arendt D."/>
            <person name="Savage R."/>
            <person name="Osoegawa K."/>
            <person name="de Jong P."/>
            <person name="Grimwood J."/>
            <person name="Chapman J.A."/>
            <person name="Shapiro H."/>
            <person name="Aerts A."/>
            <person name="Otillar R.P."/>
            <person name="Terry A.Y."/>
            <person name="Boore J.L."/>
            <person name="Grigoriev I.V."/>
            <person name="Lindberg D.R."/>
            <person name="Seaver E.C."/>
            <person name="Weisblat D.A."/>
            <person name="Putnam N.H."/>
            <person name="Rokhsar D.S."/>
        </authorList>
    </citation>
    <scope>NUCLEOTIDE SEQUENCE</scope>
    <source>
        <strain evidence="2 4">I ESC-2004</strain>
    </source>
</reference>
<dbReference type="AlphaFoldDB" id="R7T8P7"/>
<dbReference type="HOGENOM" id="CLU_3112342_0_0_1"/>
<proteinExistence type="predicted"/>
<keyword evidence="4" id="KW-1185">Reference proteome</keyword>
<dbReference type="STRING" id="283909.R7T8P7"/>
<dbReference type="SUPFAM" id="SSF63712">
    <property type="entry name" value="Nicotinic receptor ligand binding domain-like"/>
    <property type="match status" value="1"/>
</dbReference>
<protein>
    <recommendedName>
        <fullName evidence="1">Neurotransmitter-gated ion-channel ligand-binding domain-containing protein</fullName>
    </recommendedName>
</protein>
<dbReference type="EMBL" id="AMQN01032372">
    <property type="status" value="NOT_ANNOTATED_CDS"/>
    <property type="molecule type" value="Genomic_DNA"/>
</dbReference>
<reference evidence="3" key="3">
    <citation type="submission" date="2015-06" db="UniProtKB">
        <authorList>
            <consortium name="EnsemblMetazoa"/>
        </authorList>
    </citation>
    <scope>IDENTIFICATION</scope>
</reference>
<organism evidence="2">
    <name type="scientific">Capitella teleta</name>
    <name type="common">Polychaete worm</name>
    <dbReference type="NCBI Taxonomy" id="283909"/>
    <lineage>
        <taxon>Eukaryota</taxon>
        <taxon>Metazoa</taxon>
        <taxon>Spiralia</taxon>
        <taxon>Lophotrochozoa</taxon>
        <taxon>Annelida</taxon>
        <taxon>Polychaeta</taxon>
        <taxon>Sedentaria</taxon>
        <taxon>Scolecida</taxon>
        <taxon>Capitellidae</taxon>
        <taxon>Capitella</taxon>
    </lineage>
</organism>
<evidence type="ECO:0000313" key="3">
    <source>
        <dbReference type="EnsemblMetazoa" id="CapteP51196"/>
    </source>
</evidence>
<evidence type="ECO:0000259" key="1">
    <source>
        <dbReference type="Pfam" id="PF02931"/>
    </source>
</evidence>
<feature type="domain" description="Neurotransmitter-gated ion-channel ligand-binding" evidence="1">
    <location>
        <begin position="1"/>
        <end position="51"/>
    </location>
</feature>
<dbReference type="InterPro" id="IPR006201">
    <property type="entry name" value="Neur_channel"/>
</dbReference>
<accession>R7T8P7</accession>
<gene>
    <name evidence="2" type="ORF">CAPTEDRAFT_51196</name>
</gene>
<dbReference type="OrthoDB" id="5975154at2759"/>
<dbReference type="Proteomes" id="UP000014760">
    <property type="component" value="Unassembled WGS sequence"/>
</dbReference>
<dbReference type="GO" id="GO:0004888">
    <property type="term" value="F:transmembrane signaling receptor activity"/>
    <property type="evidence" value="ECO:0007669"/>
    <property type="project" value="InterPro"/>
</dbReference>
<dbReference type="PANTHER" id="PTHR18945">
    <property type="entry name" value="NEUROTRANSMITTER GATED ION CHANNEL"/>
    <property type="match status" value="1"/>
</dbReference>
<evidence type="ECO:0000313" key="2">
    <source>
        <dbReference type="EMBL" id="ELT89783.1"/>
    </source>
</evidence>
<dbReference type="EMBL" id="KB311183">
    <property type="protein sequence ID" value="ELT89783.1"/>
    <property type="molecule type" value="Genomic_DNA"/>
</dbReference>
<sequence length="51" mass="5950">VVVNYDGSVVWIPRVIERSSCDLEAHDFPFDEQRCVLKYGSWTYQASELQL</sequence>